<keyword evidence="12" id="KW-1185">Reference proteome</keyword>
<dbReference type="CDD" id="cd01335">
    <property type="entry name" value="Radical_SAM"/>
    <property type="match status" value="1"/>
</dbReference>
<dbReference type="InterPro" id="IPR038135">
    <property type="entry name" value="Methylthiotransferase_N_sf"/>
</dbReference>
<comment type="caution">
    <text evidence="11">The sequence shown here is derived from an EMBL/GenBank/DDBJ whole genome shotgun (WGS) entry which is preliminary data.</text>
</comment>
<keyword evidence="2" id="KW-0004">4Fe-4S</keyword>
<dbReference type="PROSITE" id="PS51449">
    <property type="entry name" value="MTTASE_N"/>
    <property type="match status" value="1"/>
</dbReference>
<dbReference type="GO" id="GO:0046872">
    <property type="term" value="F:metal ion binding"/>
    <property type="evidence" value="ECO:0007669"/>
    <property type="project" value="UniProtKB-KW"/>
</dbReference>
<dbReference type="NCBIfam" id="TIGR01579">
    <property type="entry name" value="MiaB-like-C"/>
    <property type="match status" value="1"/>
</dbReference>
<keyword evidence="3 11" id="KW-0808">Transferase</keyword>
<dbReference type="EMBL" id="JACICY010000001">
    <property type="protein sequence ID" value="MBB3858934.1"/>
    <property type="molecule type" value="Genomic_DNA"/>
</dbReference>
<feature type="domain" description="MTTase N-terminal" evidence="9">
    <location>
        <begin position="1"/>
        <end position="103"/>
    </location>
</feature>
<dbReference type="Gene3D" id="3.80.30.20">
    <property type="entry name" value="tm_1862 like domain"/>
    <property type="match status" value="1"/>
</dbReference>
<dbReference type="NCBIfam" id="TIGR00089">
    <property type="entry name" value="MiaB/RimO family radical SAM methylthiotransferase"/>
    <property type="match status" value="1"/>
</dbReference>
<organism evidence="11 12">
    <name type="scientific">Novosphingobium hassiacum</name>
    <dbReference type="NCBI Taxonomy" id="173676"/>
    <lineage>
        <taxon>Bacteria</taxon>
        <taxon>Pseudomonadati</taxon>
        <taxon>Pseudomonadota</taxon>
        <taxon>Alphaproteobacteria</taxon>
        <taxon>Sphingomonadales</taxon>
        <taxon>Sphingomonadaceae</taxon>
        <taxon>Novosphingobium</taxon>
    </lineage>
</organism>
<dbReference type="Gene3D" id="3.40.50.12160">
    <property type="entry name" value="Methylthiotransferase, N-terminal domain"/>
    <property type="match status" value="1"/>
</dbReference>
<dbReference type="SFLD" id="SFLDS00029">
    <property type="entry name" value="Radical_SAM"/>
    <property type="match status" value="1"/>
</dbReference>
<evidence type="ECO:0000256" key="3">
    <source>
        <dbReference type="ARBA" id="ARBA00022679"/>
    </source>
</evidence>
<dbReference type="InterPro" id="IPR005839">
    <property type="entry name" value="Methylthiotransferase"/>
</dbReference>
<reference evidence="11 12" key="1">
    <citation type="submission" date="2020-08" db="EMBL/GenBank/DDBJ databases">
        <title>Genomic Encyclopedia of Type Strains, Phase IV (KMG-IV): sequencing the most valuable type-strain genomes for metagenomic binning, comparative biology and taxonomic classification.</title>
        <authorList>
            <person name="Goeker M."/>
        </authorList>
    </citation>
    <scope>NUCLEOTIDE SEQUENCE [LARGE SCALE GENOMIC DNA]</scope>
    <source>
        <strain evidence="11 12">DSM 14552</strain>
    </source>
</reference>
<dbReference type="InterPro" id="IPR006467">
    <property type="entry name" value="MiaB-like_bact"/>
</dbReference>
<evidence type="ECO:0000313" key="11">
    <source>
        <dbReference type="EMBL" id="MBB3858934.1"/>
    </source>
</evidence>
<dbReference type="GO" id="GO:0035598">
    <property type="term" value="F:tRNA (N(6)-L-threonylcarbamoyladenosine(37)-C(2))-methylthiotransferase activity"/>
    <property type="evidence" value="ECO:0007669"/>
    <property type="project" value="UniProtKB-EC"/>
</dbReference>
<dbReference type="PROSITE" id="PS51918">
    <property type="entry name" value="RADICAL_SAM"/>
    <property type="match status" value="1"/>
</dbReference>
<proteinExistence type="predicted"/>
<dbReference type="Proteomes" id="UP000562395">
    <property type="component" value="Unassembled WGS sequence"/>
</dbReference>
<name>A0A7W6EUP8_9SPHN</name>
<evidence type="ECO:0000259" key="10">
    <source>
        <dbReference type="PROSITE" id="PS51918"/>
    </source>
</evidence>
<dbReference type="Pfam" id="PF00919">
    <property type="entry name" value="UPF0004"/>
    <property type="match status" value="1"/>
</dbReference>
<dbReference type="InterPro" id="IPR020612">
    <property type="entry name" value="Methylthiotransferase_CS"/>
</dbReference>
<evidence type="ECO:0000256" key="7">
    <source>
        <dbReference type="ARBA" id="ARBA00023014"/>
    </source>
</evidence>
<evidence type="ECO:0000256" key="2">
    <source>
        <dbReference type="ARBA" id="ARBA00022485"/>
    </source>
</evidence>
<dbReference type="PROSITE" id="PS01278">
    <property type="entry name" value="MTTASE_RADICAL"/>
    <property type="match status" value="1"/>
</dbReference>
<dbReference type="RefSeq" id="WP_183611140.1">
    <property type="nucleotide sequence ID" value="NZ_JACICY010000001.1"/>
</dbReference>
<feature type="region of interest" description="Disordered" evidence="8">
    <location>
        <begin position="99"/>
        <end position="123"/>
    </location>
</feature>
<evidence type="ECO:0000256" key="8">
    <source>
        <dbReference type="SAM" id="MobiDB-lite"/>
    </source>
</evidence>
<dbReference type="Pfam" id="PF04055">
    <property type="entry name" value="Radical_SAM"/>
    <property type="match status" value="1"/>
</dbReference>
<dbReference type="InterPro" id="IPR058240">
    <property type="entry name" value="rSAM_sf"/>
</dbReference>
<keyword evidence="7" id="KW-0411">Iron-sulfur</keyword>
<dbReference type="EC" id="2.8.4.5" evidence="11"/>
<dbReference type="SFLD" id="SFLDG01082">
    <property type="entry name" value="B12-binding_domain_containing"/>
    <property type="match status" value="1"/>
</dbReference>
<keyword evidence="4" id="KW-0949">S-adenosyl-L-methionine</keyword>
<dbReference type="PANTHER" id="PTHR11918:SF45">
    <property type="entry name" value="THREONYLCARBAMOYLADENOSINE TRNA METHYLTHIOTRANSFERASE"/>
    <property type="match status" value="1"/>
</dbReference>
<dbReference type="InterPro" id="IPR007197">
    <property type="entry name" value="rSAM"/>
</dbReference>
<keyword evidence="5" id="KW-0479">Metal-binding</keyword>
<protein>
    <submittedName>
        <fullName evidence="11">Threonylcarbamoyladenosine tRNA methylthiotransferase MtaB</fullName>
        <ecNumber evidence="11">2.8.4.5</ecNumber>
    </submittedName>
</protein>
<dbReference type="GO" id="GO:0051539">
    <property type="term" value="F:4 iron, 4 sulfur cluster binding"/>
    <property type="evidence" value="ECO:0007669"/>
    <property type="project" value="UniProtKB-KW"/>
</dbReference>
<gene>
    <name evidence="11" type="ORF">GGQ88_000174</name>
</gene>
<comment type="cofactor">
    <cofactor evidence="1">
        <name>[4Fe-4S] cluster</name>
        <dbReference type="ChEBI" id="CHEBI:49883"/>
    </cofactor>
</comment>
<evidence type="ECO:0000313" key="12">
    <source>
        <dbReference type="Proteomes" id="UP000562395"/>
    </source>
</evidence>
<dbReference type="SUPFAM" id="SSF102114">
    <property type="entry name" value="Radical SAM enzymes"/>
    <property type="match status" value="1"/>
</dbReference>
<evidence type="ECO:0000256" key="5">
    <source>
        <dbReference type="ARBA" id="ARBA00022723"/>
    </source>
</evidence>
<accession>A0A7W6EUP8</accession>
<dbReference type="InterPro" id="IPR006638">
    <property type="entry name" value="Elp3/MiaA/NifB-like_rSAM"/>
</dbReference>
<evidence type="ECO:0000256" key="6">
    <source>
        <dbReference type="ARBA" id="ARBA00023004"/>
    </source>
</evidence>
<evidence type="ECO:0000259" key="9">
    <source>
        <dbReference type="PROSITE" id="PS51449"/>
    </source>
</evidence>
<dbReference type="InterPro" id="IPR023404">
    <property type="entry name" value="rSAM_horseshoe"/>
</dbReference>
<sequence length="415" mass="44715">MTTQVVSLGCRLNIAESEAIGALLRDGPPTVVVNSCAVTAEAVRQSRRAVRRLRREHPEARLIVTGCASTIDPESFAQMPEVDAIVANAQKLQTQSWLPRASGGFRPHETTSAHTLLRPPPARGSDTLATIATTHTRAFIPVQNGCDHACTFCIIPQGRGPSLSLPIAQVLHAIERPLAQGVREVVLTGVDVTSWGHDLPNAPKLGTLVAAILDAFPALPRLRLSSLDGVEIDAVLLDLITGEPRIMPHIHLSLQSGDDMILKRMKRRHTRAQAIALVEHMKARRPEIAIGADLIAGFPTETPAMHANNMAVVREAHVVHGHIFPYSPRPGTPAARMPQVPPPLVKARAAELRATVAEQRTRWLQSLIGQPAQVLAERDGTGHAGHFASYRTPAGTRPGSIVTCTPKQIIEGILE</sequence>
<dbReference type="SMART" id="SM00729">
    <property type="entry name" value="Elp3"/>
    <property type="match status" value="1"/>
</dbReference>
<feature type="domain" description="Radical SAM core" evidence="10">
    <location>
        <begin position="132"/>
        <end position="365"/>
    </location>
</feature>
<dbReference type="InterPro" id="IPR013848">
    <property type="entry name" value="Methylthiotransferase_N"/>
</dbReference>
<dbReference type="AlphaFoldDB" id="A0A7W6EUP8"/>
<evidence type="ECO:0000256" key="4">
    <source>
        <dbReference type="ARBA" id="ARBA00022691"/>
    </source>
</evidence>
<dbReference type="PANTHER" id="PTHR11918">
    <property type="entry name" value="RADICAL SAM PROTEINS"/>
    <property type="match status" value="1"/>
</dbReference>
<keyword evidence="6" id="KW-0408">Iron</keyword>
<evidence type="ECO:0000256" key="1">
    <source>
        <dbReference type="ARBA" id="ARBA00001966"/>
    </source>
</evidence>